<dbReference type="GO" id="GO:0005886">
    <property type="term" value="C:plasma membrane"/>
    <property type="evidence" value="ECO:0007669"/>
    <property type="project" value="UniProtKB-SubCell"/>
</dbReference>
<keyword evidence="4 7" id="KW-0812">Transmembrane</keyword>
<evidence type="ECO:0000256" key="8">
    <source>
        <dbReference type="SAM" id="MobiDB-lite"/>
    </source>
</evidence>
<dbReference type="InterPro" id="IPR035906">
    <property type="entry name" value="MetI-like_sf"/>
</dbReference>
<evidence type="ECO:0000256" key="4">
    <source>
        <dbReference type="ARBA" id="ARBA00022692"/>
    </source>
</evidence>
<evidence type="ECO:0000256" key="5">
    <source>
        <dbReference type="ARBA" id="ARBA00022989"/>
    </source>
</evidence>
<dbReference type="RefSeq" id="WP_113981272.1">
    <property type="nucleotide sequence ID" value="NZ_QMEY01000005.1"/>
</dbReference>
<dbReference type="AlphaFoldDB" id="A0A366M1A8"/>
<evidence type="ECO:0000313" key="11">
    <source>
        <dbReference type="Proteomes" id="UP000253303"/>
    </source>
</evidence>
<dbReference type="PROSITE" id="PS50928">
    <property type="entry name" value="ABC_TM1"/>
    <property type="match status" value="1"/>
</dbReference>
<comment type="similarity">
    <text evidence="7">Belongs to the binding-protein-dependent transport system permease family.</text>
</comment>
<comment type="subcellular location">
    <subcellularLocation>
        <location evidence="1 7">Cell membrane</location>
        <topology evidence="1 7">Multi-pass membrane protein</topology>
    </subcellularLocation>
</comment>
<keyword evidence="5 7" id="KW-1133">Transmembrane helix</keyword>
<evidence type="ECO:0000259" key="9">
    <source>
        <dbReference type="PROSITE" id="PS50928"/>
    </source>
</evidence>
<feature type="transmembrane region" description="Helical" evidence="7">
    <location>
        <begin position="123"/>
        <end position="146"/>
    </location>
</feature>
<dbReference type="PANTHER" id="PTHR43005:SF1">
    <property type="entry name" value="SPERMIDINE_PUTRESCINE TRANSPORT SYSTEM PERMEASE PROTEIN"/>
    <property type="match status" value="1"/>
</dbReference>
<evidence type="ECO:0000256" key="2">
    <source>
        <dbReference type="ARBA" id="ARBA00022448"/>
    </source>
</evidence>
<evidence type="ECO:0000256" key="6">
    <source>
        <dbReference type="ARBA" id="ARBA00023136"/>
    </source>
</evidence>
<keyword evidence="11" id="KW-1185">Reference proteome</keyword>
<feature type="region of interest" description="Disordered" evidence="8">
    <location>
        <begin position="1"/>
        <end position="26"/>
    </location>
</feature>
<dbReference type="OrthoDB" id="34224at2"/>
<evidence type="ECO:0000313" key="10">
    <source>
        <dbReference type="EMBL" id="RBQ19212.1"/>
    </source>
</evidence>
<dbReference type="PANTHER" id="PTHR43005">
    <property type="entry name" value="BLR7065 PROTEIN"/>
    <property type="match status" value="1"/>
</dbReference>
<reference evidence="10 11" key="1">
    <citation type="submission" date="2018-06" db="EMBL/GenBank/DDBJ databases">
        <title>Sphaerisporangium craniellae sp. nov., isolated from a marine sponge in the South China Sea.</title>
        <authorList>
            <person name="Li L."/>
        </authorList>
    </citation>
    <scope>NUCLEOTIDE SEQUENCE [LARGE SCALE GENOMIC DNA]</scope>
    <source>
        <strain evidence="10 11">LHW63015</strain>
    </source>
</reference>
<dbReference type="Proteomes" id="UP000253303">
    <property type="component" value="Unassembled WGS sequence"/>
</dbReference>
<keyword evidence="3" id="KW-1003">Cell membrane</keyword>
<dbReference type="SUPFAM" id="SSF161098">
    <property type="entry name" value="MetI-like"/>
    <property type="match status" value="1"/>
</dbReference>
<dbReference type="CDD" id="cd06261">
    <property type="entry name" value="TM_PBP2"/>
    <property type="match status" value="1"/>
</dbReference>
<comment type="caution">
    <text evidence="10">The sequence shown here is derived from an EMBL/GenBank/DDBJ whole genome shotgun (WGS) entry which is preliminary data.</text>
</comment>
<dbReference type="InterPro" id="IPR000515">
    <property type="entry name" value="MetI-like"/>
</dbReference>
<keyword evidence="2 7" id="KW-0813">Transport</keyword>
<keyword evidence="6 7" id="KW-0472">Membrane</keyword>
<dbReference type="Gene3D" id="1.10.3720.10">
    <property type="entry name" value="MetI-like"/>
    <property type="match status" value="1"/>
</dbReference>
<gene>
    <name evidence="10" type="ORF">DP939_14820</name>
</gene>
<feature type="compositionally biased region" description="Low complexity" evidence="8">
    <location>
        <begin position="9"/>
        <end position="20"/>
    </location>
</feature>
<feature type="domain" description="ABC transmembrane type-1" evidence="9">
    <location>
        <begin position="89"/>
        <end position="303"/>
    </location>
</feature>
<name>A0A366M1A8_9ACTN</name>
<protein>
    <submittedName>
        <fullName evidence="10">Sugar ABC transporter permease</fullName>
    </submittedName>
</protein>
<evidence type="ECO:0000256" key="1">
    <source>
        <dbReference type="ARBA" id="ARBA00004651"/>
    </source>
</evidence>
<feature type="transmembrane region" description="Helical" evidence="7">
    <location>
        <begin position="31"/>
        <end position="50"/>
    </location>
</feature>
<dbReference type="GO" id="GO:0055085">
    <property type="term" value="P:transmembrane transport"/>
    <property type="evidence" value="ECO:0007669"/>
    <property type="project" value="InterPro"/>
</dbReference>
<feature type="transmembrane region" description="Helical" evidence="7">
    <location>
        <begin position="180"/>
        <end position="204"/>
    </location>
</feature>
<dbReference type="Pfam" id="PF00528">
    <property type="entry name" value="BPD_transp_1"/>
    <property type="match status" value="1"/>
</dbReference>
<evidence type="ECO:0000256" key="3">
    <source>
        <dbReference type="ARBA" id="ARBA00022475"/>
    </source>
</evidence>
<dbReference type="EMBL" id="QMEY01000005">
    <property type="protein sequence ID" value="RBQ19212.1"/>
    <property type="molecule type" value="Genomic_DNA"/>
</dbReference>
<feature type="transmembrane region" description="Helical" evidence="7">
    <location>
        <begin position="88"/>
        <end position="111"/>
    </location>
</feature>
<sequence>MATTHLKESAAAPASRVPSAPRRPRRGRRPWAYLAPAVLLLGGVLGYPVLDGLWTSFNHSILTQPGADRFTGLSNYVAVLTDPVLLTAVWHTVIWGVANLVLQLVLGFALAMLMHQKLAGRAFFRSVVIIPWIVPSVVVALVWRFLLDPTSGPFNQLLLNLGLVDQSPQWLADESTAMPVLILLSTWKWTPLVAVILLAGLQTIPKELHEAAMLDGAGAPQRLRYVIIPGIRTSIALAGLLTVGYSVNNFNGIWMFTRGGPAGATETLTTLAYQYAFTQFDFGRAAAVAMILFAFLFLLSTVYFYLVEGRKR</sequence>
<organism evidence="10 11">
    <name type="scientific">Spongiactinospora rosea</name>
    <dbReference type="NCBI Taxonomy" id="2248750"/>
    <lineage>
        <taxon>Bacteria</taxon>
        <taxon>Bacillati</taxon>
        <taxon>Actinomycetota</taxon>
        <taxon>Actinomycetes</taxon>
        <taxon>Streptosporangiales</taxon>
        <taxon>Streptosporangiaceae</taxon>
        <taxon>Spongiactinospora</taxon>
    </lineage>
</organism>
<feature type="transmembrane region" description="Helical" evidence="7">
    <location>
        <begin position="225"/>
        <end position="247"/>
    </location>
</feature>
<accession>A0A366M1A8</accession>
<feature type="transmembrane region" description="Helical" evidence="7">
    <location>
        <begin position="285"/>
        <end position="306"/>
    </location>
</feature>
<evidence type="ECO:0000256" key="7">
    <source>
        <dbReference type="RuleBase" id="RU363032"/>
    </source>
</evidence>
<proteinExistence type="inferred from homology"/>